<dbReference type="GO" id="GO:0005576">
    <property type="term" value="C:extracellular region"/>
    <property type="evidence" value="ECO:0007669"/>
    <property type="project" value="InterPro"/>
</dbReference>
<dbReference type="GO" id="GO:0008061">
    <property type="term" value="F:chitin binding"/>
    <property type="evidence" value="ECO:0007669"/>
    <property type="project" value="UniProtKB-KW"/>
</dbReference>
<accession>E7BSV1</accession>
<keyword evidence="2 7" id="KW-0732">Signal</keyword>
<dbReference type="InterPro" id="IPR036508">
    <property type="entry name" value="Chitin-bd_dom_sf"/>
</dbReference>
<feature type="region of interest" description="Disordered" evidence="6">
    <location>
        <begin position="91"/>
        <end position="254"/>
    </location>
</feature>
<dbReference type="OrthoDB" id="6020543at2759"/>
<proteinExistence type="evidence at transcript level"/>
<sequence length="900" mass="95779">MFKNLLFLAALGLALARPNDEASPMSFYEPHDDCPPAEVHFLLPHEYDCTKFYYCEYGLKWIEPRSCAPGTEFNAAAQGCVHPVDSGCHLPGPGGSSTQAPTTSQVPTTTTTTQAPTTTTTTTTQAPTTTTTTTTPVPTTTTTTTTPAPTTTTTTTTTTTPAPTTTTTTTTPAPTTTTTTTTAAPTTTTTTQAPTTTTTTQAPTTTTTTQAPTTTTTTTQAPTTTTTTQAPTTTTQASTTTQQTSSVGPSSTSRPDCDFLDNGCPADFDVHWLLPHEEYCNKFYYCDKGQLVERFCAPGTVFSPIVGVCVHPVDFDCGDKGIADQPDGPIDDNNKPCNGTDNDIGEVLENGCPANFDVHHLLPHETDCDKFYYCVHGQKVVSPCAPGTHFNYEIQACDWPYNVNCVPGGGDNDDDNDPDNEDDSDSESVEINDPEDNGFVPLPNGCPADFSIHHLLPHESDCSKFYYCVHGQKVVSSCGPGTHFNPVLQVCDWPHNAGCEQSSNCPGGNNCPGDDDKPGCNGNCPEDDDKPGCNGNCPEDDDKPGCNGNCPGDDDDNGFVPLPNGCPSDFDIHHLLPHESDCSKFYYCVHGQKVVSSCGPGTHFNPVLQVCDWPANAGCEHWNPDGPVCDGNCPGDDDKPGCNGNCPEDDDKPGCNGNCPEDDDKPGCNGNCPEDDDKPGCNGNCPEDDDKPGCNGNCPEDDDKPGCNGNCPEDDDKPGCNGNCPEDDDKPGCNGNCPEDDDKPGCNGNCPEDDDKPGCNGNCPEDDDKPGCNGNCPEDDDKPGCNGNCPGDDDPVCDGNCPGGDDPVTDNPCANQCNVAPWASDDCDKYWMCVGDKKVQITCSEGLHFNPTTLTCDFHCNSGCERKKLELTEHYDGVRIFLPWNQLNSETKRLLSLEEL</sequence>
<dbReference type="SUPFAM" id="SSF57625">
    <property type="entry name" value="Invertebrate chitin-binding proteins"/>
    <property type="match status" value="6"/>
</dbReference>
<evidence type="ECO:0000259" key="8">
    <source>
        <dbReference type="PROSITE" id="PS50940"/>
    </source>
</evidence>
<evidence type="ECO:0000313" key="9">
    <source>
        <dbReference type="EMBL" id="ADE22324.1"/>
    </source>
</evidence>
<dbReference type="PANTHER" id="PTHR23301">
    <property type="entry name" value="CHITIN BINDING PERITROPHIN-A"/>
    <property type="match status" value="1"/>
</dbReference>
<evidence type="ECO:0000256" key="4">
    <source>
        <dbReference type="ARBA" id="ARBA00023157"/>
    </source>
</evidence>
<feature type="region of interest" description="Disordered" evidence="6">
    <location>
        <begin position="408"/>
        <end position="438"/>
    </location>
</feature>
<evidence type="ECO:0000256" key="1">
    <source>
        <dbReference type="ARBA" id="ARBA00022669"/>
    </source>
</evidence>
<reference evidence="9" key="1">
    <citation type="submission" date="2009-12" db="EMBL/GenBank/DDBJ databases">
        <title>Amplification with 5'RACE-PCR, cloning and prokaryotic expression of IIM8 protein cDNA of Spodoptera exigua.</title>
        <authorList>
            <person name="Li W."/>
            <person name="Guo W."/>
        </authorList>
    </citation>
    <scope>NUCLEOTIDE SEQUENCE</scope>
    <source>
        <tissue evidence="9">Midgut</tissue>
    </source>
</reference>
<dbReference type="InterPro" id="IPR051940">
    <property type="entry name" value="Chitin_bind-dev_reg"/>
</dbReference>
<evidence type="ECO:0000256" key="2">
    <source>
        <dbReference type="ARBA" id="ARBA00022729"/>
    </source>
</evidence>
<dbReference type="Gene3D" id="2.170.140.10">
    <property type="entry name" value="Chitin binding domain"/>
    <property type="match status" value="6"/>
</dbReference>
<evidence type="ECO:0000256" key="7">
    <source>
        <dbReference type="SAM" id="SignalP"/>
    </source>
</evidence>
<feature type="domain" description="Chitin-binding type-2" evidence="8">
    <location>
        <begin position="349"/>
        <end position="407"/>
    </location>
</feature>
<feature type="domain" description="Chitin-binding type-2" evidence="8">
    <location>
        <begin position="563"/>
        <end position="621"/>
    </location>
</feature>
<dbReference type="SMART" id="SM00494">
    <property type="entry name" value="ChtBD2"/>
    <property type="match status" value="6"/>
</dbReference>
<keyword evidence="1" id="KW-0147">Chitin-binding</keyword>
<feature type="signal peptide" evidence="7">
    <location>
        <begin position="1"/>
        <end position="16"/>
    </location>
</feature>
<keyword evidence="3" id="KW-0677">Repeat</keyword>
<feature type="compositionally biased region" description="Acidic residues" evidence="6">
    <location>
        <begin position="411"/>
        <end position="436"/>
    </location>
</feature>
<keyword evidence="4" id="KW-1015">Disulfide bond</keyword>
<dbReference type="PANTHER" id="PTHR23301:SF0">
    <property type="entry name" value="CHITIN-BINDING TYPE-2 DOMAIN-CONTAINING PROTEIN-RELATED"/>
    <property type="match status" value="1"/>
</dbReference>
<evidence type="ECO:0000256" key="5">
    <source>
        <dbReference type="ARBA" id="ARBA00023180"/>
    </source>
</evidence>
<keyword evidence="5" id="KW-0325">Glycoprotein</keyword>
<feature type="domain" description="Chitin-binding type-2" evidence="8">
    <location>
        <begin position="31"/>
        <end position="90"/>
    </location>
</feature>
<feature type="compositionally biased region" description="Polar residues" evidence="6">
    <location>
        <begin position="245"/>
        <end position="254"/>
    </location>
</feature>
<feature type="compositionally biased region" description="Low complexity" evidence="6">
    <location>
        <begin position="98"/>
        <end position="244"/>
    </location>
</feature>
<dbReference type="EMBL" id="GU255994">
    <property type="protein sequence ID" value="ADE22324.1"/>
    <property type="molecule type" value="mRNA"/>
</dbReference>
<dbReference type="InterPro" id="IPR002557">
    <property type="entry name" value="Chitin-bd_dom"/>
</dbReference>
<protein>
    <submittedName>
        <fullName evidence="9">Intestinal mucin SeM8</fullName>
    </submittedName>
</protein>
<dbReference type="Pfam" id="PF01607">
    <property type="entry name" value="CBM_14"/>
    <property type="match status" value="6"/>
</dbReference>
<evidence type="ECO:0000256" key="6">
    <source>
        <dbReference type="SAM" id="MobiDB-lite"/>
    </source>
</evidence>
<feature type="domain" description="Chitin-binding type-2" evidence="8">
    <location>
        <begin position="443"/>
        <end position="501"/>
    </location>
</feature>
<dbReference type="AlphaFoldDB" id="E7BSV1"/>
<organism evidence="9">
    <name type="scientific">Spodoptera exigua</name>
    <name type="common">Beet armyworm</name>
    <name type="synonym">Noctua fulgens</name>
    <dbReference type="NCBI Taxonomy" id="7107"/>
    <lineage>
        <taxon>Eukaryota</taxon>
        <taxon>Metazoa</taxon>
        <taxon>Ecdysozoa</taxon>
        <taxon>Arthropoda</taxon>
        <taxon>Hexapoda</taxon>
        <taxon>Insecta</taxon>
        <taxon>Pterygota</taxon>
        <taxon>Neoptera</taxon>
        <taxon>Endopterygota</taxon>
        <taxon>Lepidoptera</taxon>
        <taxon>Glossata</taxon>
        <taxon>Ditrysia</taxon>
        <taxon>Noctuoidea</taxon>
        <taxon>Noctuidae</taxon>
        <taxon>Amphipyrinae</taxon>
        <taxon>Spodoptera</taxon>
    </lineage>
</organism>
<feature type="domain" description="Chitin-binding type-2" evidence="8">
    <location>
        <begin position="261"/>
        <end position="319"/>
    </location>
</feature>
<feature type="domain" description="Chitin-binding type-2" evidence="8">
    <location>
        <begin position="810"/>
        <end position="866"/>
    </location>
</feature>
<name>E7BSV1_SPOEX</name>
<dbReference type="PROSITE" id="PS50940">
    <property type="entry name" value="CHIT_BIND_II"/>
    <property type="match status" value="6"/>
</dbReference>
<evidence type="ECO:0000256" key="3">
    <source>
        <dbReference type="ARBA" id="ARBA00022737"/>
    </source>
</evidence>
<feature type="chain" id="PRO_5003217426" evidence="7">
    <location>
        <begin position="17"/>
        <end position="900"/>
    </location>
</feature>